<comment type="caution">
    <text evidence="7">The sequence shown here is derived from an EMBL/GenBank/DDBJ whole genome shotgun (WGS) entry which is preliminary data.</text>
</comment>
<dbReference type="EC" id="3.4.16.5" evidence="2"/>
<keyword evidence="5" id="KW-0378">Hydrolase</keyword>
<dbReference type="GO" id="GO:0000324">
    <property type="term" value="C:fungal-type vacuole"/>
    <property type="evidence" value="ECO:0007669"/>
    <property type="project" value="TreeGrafter"/>
</dbReference>
<evidence type="ECO:0000313" key="8">
    <source>
        <dbReference type="Proteomes" id="UP000646827"/>
    </source>
</evidence>
<dbReference type="Gene3D" id="3.40.50.1820">
    <property type="entry name" value="alpha/beta hydrolase"/>
    <property type="match status" value="1"/>
</dbReference>
<name>A0A8H7VJH7_9FUNG</name>
<dbReference type="PANTHER" id="PTHR11802:SF113">
    <property type="entry name" value="SERINE CARBOXYPEPTIDASE CTSA-4.1"/>
    <property type="match status" value="1"/>
</dbReference>
<dbReference type="InterPro" id="IPR029058">
    <property type="entry name" value="AB_hydrolase_fold"/>
</dbReference>
<dbReference type="PANTHER" id="PTHR11802">
    <property type="entry name" value="SERINE PROTEASE FAMILY S10 SERINE CARBOXYPEPTIDASE"/>
    <property type="match status" value="1"/>
</dbReference>
<keyword evidence="6" id="KW-0325">Glycoprotein</keyword>
<proteinExistence type="inferred from homology"/>
<dbReference type="PRINTS" id="PR00724">
    <property type="entry name" value="CRBOXYPTASEC"/>
</dbReference>
<evidence type="ECO:0000256" key="3">
    <source>
        <dbReference type="ARBA" id="ARBA00022645"/>
    </source>
</evidence>
<evidence type="ECO:0000313" key="7">
    <source>
        <dbReference type="EMBL" id="KAG2222845.1"/>
    </source>
</evidence>
<reference evidence="7 8" key="1">
    <citation type="submission" date="2020-12" db="EMBL/GenBank/DDBJ databases">
        <title>Metabolic potential, ecology and presence of endohyphal bacteria is reflected in genomic diversity of Mucoromycotina.</title>
        <authorList>
            <person name="Muszewska A."/>
            <person name="Okrasinska A."/>
            <person name="Steczkiewicz K."/>
            <person name="Drgas O."/>
            <person name="Orlowska M."/>
            <person name="Perlinska-Lenart U."/>
            <person name="Aleksandrzak-Piekarczyk T."/>
            <person name="Szatraj K."/>
            <person name="Zielenkiewicz U."/>
            <person name="Pilsyk S."/>
            <person name="Malc E."/>
            <person name="Mieczkowski P."/>
            <person name="Kruszewska J.S."/>
            <person name="Biernat P."/>
            <person name="Pawlowska J."/>
        </authorList>
    </citation>
    <scope>NUCLEOTIDE SEQUENCE [LARGE SCALE GENOMIC DNA]</scope>
    <source>
        <strain evidence="7 8">CBS 142.35</strain>
    </source>
</reference>
<dbReference type="OrthoDB" id="443318at2759"/>
<evidence type="ECO:0000256" key="2">
    <source>
        <dbReference type="ARBA" id="ARBA00012446"/>
    </source>
</evidence>
<dbReference type="GO" id="GO:0004185">
    <property type="term" value="F:serine-type carboxypeptidase activity"/>
    <property type="evidence" value="ECO:0007669"/>
    <property type="project" value="UniProtKB-EC"/>
</dbReference>
<dbReference type="Pfam" id="PF00450">
    <property type="entry name" value="Peptidase_S10"/>
    <property type="match status" value="1"/>
</dbReference>
<dbReference type="Gene3D" id="1.10.287.410">
    <property type="match status" value="1"/>
</dbReference>
<accession>A0A8H7VJH7</accession>
<protein>
    <recommendedName>
        <fullName evidence="2">carboxypeptidase C</fullName>
        <ecNumber evidence="2">3.4.16.5</ecNumber>
    </recommendedName>
</protein>
<dbReference type="GO" id="GO:0006508">
    <property type="term" value="P:proteolysis"/>
    <property type="evidence" value="ECO:0007669"/>
    <property type="project" value="UniProtKB-KW"/>
</dbReference>
<keyword evidence="4" id="KW-0645">Protease</keyword>
<evidence type="ECO:0000256" key="5">
    <source>
        <dbReference type="ARBA" id="ARBA00022801"/>
    </source>
</evidence>
<dbReference type="Proteomes" id="UP000646827">
    <property type="component" value="Unassembled WGS sequence"/>
</dbReference>
<comment type="similarity">
    <text evidence="1">Belongs to the peptidase S10 family.</text>
</comment>
<keyword evidence="3" id="KW-0121">Carboxypeptidase</keyword>
<evidence type="ECO:0000256" key="4">
    <source>
        <dbReference type="ARBA" id="ARBA00022670"/>
    </source>
</evidence>
<evidence type="ECO:0000256" key="6">
    <source>
        <dbReference type="ARBA" id="ARBA00023180"/>
    </source>
</evidence>
<dbReference type="AlphaFoldDB" id="A0A8H7VJH7"/>
<sequence>MELNSHLHVTKPVNNKHSGYLDNLKTDDHLFFTFFESSLRSTTVMKKETGPLVLWLNGGPGCSSFTSAMSELGPCVVNSNNGVTKNPYSWNTNSNIVFVDQPANTGYSHGSYRVKNSKEAAHDIFIFLQLFLIAFPELSKSQLHVAGESFAGHYIPAVAAEILLQNREGQFPQLNLDSLLIGNGWVNPRTQLKYYEPFGCTNDSSFKPIFDNVTCKKMKASSHKCQKFMDACYKYQNSITCVPAGVYCQQTQLGPYAATGRNDFDIRIPCHKESELCYNVTDRVNTWANRQDIRQELGIDLNKRDFTTCNENVGYRFALSGDMTISYAPQIAEALDSGIRVLIYAGDMDFSCNWYGNLAWTTELPWSGHLEYSKSPDLNWYSTTTGKLAGQIRQYKNLTFLKVPYDQPEHAMELFNIWIENRLFG</sequence>
<dbReference type="SUPFAM" id="SSF53474">
    <property type="entry name" value="alpha/beta-Hydrolases"/>
    <property type="match status" value="1"/>
</dbReference>
<organism evidence="7 8">
    <name type="scientific">Circinella minor</name>
    <dbReference type="NCBI Taxonomy" id="1195481"/>
    <lineage>
        <taxon>Eukaryota</taxon>
        <taxon>Fungi</taxon>
        <taxon>Fungi incertae sedis</taxon>
        <taxon>Mucoromycota</taxon>
        <taxon>Mucoromycotina</taxon>
        <taxon>Mucoromycetes</taxon>
        <taxon>Mucorales</taxon>
        <taxon>Lichtheimiaceae</taxon>
        <taxon>Circinella</taxon>
    </lineage>
</organism>
<dbReference type="InterPro" id="IPR001563">
    <property type="entry name" value="Peptidase_S10"/>
</dbReference>
<gene>
    <name evidence="7" type="ORF">INT45_000460</name>
</gene>
<evidence type="ECO:0000256" key="1">
    <source>
        <dbReference type="ARBA" id="ARBA00009431"/>
    </source>
</evidence>
<keyword evidence="8" id="KW-1185">Reference proteome</keyword>
<dbReference type="EMBL" id="JAEPRB010000073">
    <property type="protein sequence ID" value="KAG2222845.1"/>
    <property type="molecule type" value="Genomic_DNA"/>
</dbReference>